<keyword evidence="3" id="KW-1185">Reference proteome</keyword>
<feature type="region of interest" description="Disordered" evidence="1">
    <location>
        <begin position="1"/>
        <end position="55"/>
    </location>
</feature>
<sequence length="142" mass="15316">MPPCATSRHTGGSTRFSAHRQPTHNFPAALPPSTHSCAQPPSKPERAQRQPPPFARQMADAARCLGRERTPRYERVLRVHRRTCRRVSSPRPSATAGLSWLAMRACMGSPLPGRAPAQQAALGVAGVFASEWIIVCAAGSPE</sequence>
<dbReference type="GeneID" id="20676504"/>
<evidence type="ECO:0000313" key="2">
    <source>
        <dbReference type="EMBL" id="ETW78461.1"/>
    </source>
</evidence>
<proteinExistence type="predicted"/>
<feature type="compositionally biased region" description="Polar residues" evidence="1">
    <location>
        <begin position="7"/>
        <end position="16"/>
    </location>
</feature>
<dbReference type="KEGG" id="hir:HETIRDRAFT_454397"/>
<dbReference type="InParanoid" id="W4K033"/>
<dbReference type="AlphaFoldDB" id="W4K033"/>
<accession>W4K033</accession>
<dbReference type="Proteomes" id="UP000030671">
    <property type="component" value="Unassembled WGS sequence"/>
</dbReference>
<dbReference type="HOGENOM" id="CLU_1816052_0_0_1"/>
<evidence type="ECO:0000256" key="1">
    <source>
        <dbReference type="SAM" id="MobiDB-lite"/>
    </source>
</evidence>
<gene>
    <name evidence="2" type="ORF">HETIRDRAFT_454397</name>
</gene>
<organism evidence="2 3">
    <name type="scientific">Heterobasidion irregulare (strain TC 32-1)</name>
    <dbReference type="NCBI Taxonomy" id="747525"/>
    <lineage>
        <taxon>Eukaryota</taxon>
        <taxon>Fungi</taxon>
        <taxon>Dikarya</taxon>
        <taxon>Basidiomycota</taxon>
        <taxon>Agaricomycotina</taxon>
        <taxon>Agaricomycetes</taxon>
        <taxon>Russulales</taxon>
        <taxon>Bondarzewiaceae</taxon>
        <taxon>Heterobasidion</taxon>
        <taxon>Heterobasidion annosum species complex</taxon>
    </lineage>
</organism>
<protein>
    <submittedName>
        <fullName evidence="2">Uncharacterized protein</fullName>
    </submittedName>
</protein>
<name>W4K033_HETIT</name>
<dbReference type="EMBL" id="KI925462">
    <property type="protein sequence ID" value="ETW78461.1"/>
    <property type="molecule type" value="Genomic_DNA"/>
</dbReference>
<evidence type="ECO:0000313" key="3">
    <source>
        <dbReference type="Proteomes" id="UP000030671"/>
    </source>
</evidence>
<reference evidence="2 3" key="1">
    <citation type="journal article" date="2012" name="New Phytol.">
        <title>Insight into trade-off between wood decay and parasitism from the genome of a fungal forest pathogen.</title>
        <authorList>
            <person name="Olson A."/>
            <person name="Aerts A."/>
            <person name="Asiegbu F."/>
            <person name="Belbahri L."/>
            <person name="Bouzid O."/>
            <person name="Broberg A."/>
            <person name="Canback B."/>
            <person name="Coutinho P.M."/>
            <person name="Cullen D."/>
            <person name="Dalman K."/>
            <person name="Deflorio G."/>
            <person name="van Diepen L.T."/>
            <person name="Dunand C."/>
            <person name="Duplessis S."/>
            <person name="Durling M."/>
            <person name="Gonthier P."/>
            <person name="Grimwood J."/>
            <person name="Fossdal C.G."/>
            <person name="Hansson D."/>
            <person name="Henrissat B."/>
            <person name="Hietala A."/>
            <person name="Himmelstrand K."/>
            <person name="Hoffmeister D."/>
            <person name="Hogberg N."/>
            <person name="James T.Y."/>
            <person name="Karlsson M."/>
            <person name="Kohler A."/>
            <person name="Kues U."/>
            <person name="Lee Y.H."/>
            <person name="Lin Y.C."/>
            <person name="Lind M."/>
            <person name="Lindquist E."/>
            <person name="Lombard V."/>
            <person name="Lucas S."/>
            <person name="Lunden K."/>
            <person name="Morin E."/>
            <person name="Murat C."/>
            <person name="Park J."/>
            <person name="Raffaello T."/>
            <person name="Rouze P."/>
            <person name="Salamov A."/>
            <person name="Schmutz J."/>
            <person name="Solheim H."/>
            <person name="Stahlberg J."/>
            <person name="Velez H."/>
            <person name="de Vries R.P."/>
            <person name="Wiebenga A."/>
            <person name="Woodward S."/>
            <person name="Yakovlev I."/>
            <person name="Garbelotto M."/>
            <person name="Martin F."/>
            <person name="Grigoriev I.V."/>
            <person name="Stenlid J."/>
        </authorList>
    </citation>
    <scope>NUCLEOTIDE SEQUENCE [LARGE SCALE GENOMIC DNA]</scope>
    <source>
        <strain evidence="2 3">TC 32-1</strain>
    </source>
</reference>
<dbReference type="RefSeq" id="XP_009550428.1">
    <property type="nucleotide sequence ID" value="XM_009552133.1"/>
</dbReference>